<gene>
    <name evidence="3" type="ORF">MNOR_LOCUS21363</name>
</gene>
<evidence type="ECO:0000313" key="4">
    <source>
        <dbReference type="Proteomes" id="UP001497623"/>
    </source>
</evidence>
<dbReference type="SUPFAM" id="SSF89837">
    <property type="entry name" value="Doublecortin (DC)"/>
    <property type="match status" value="2"/>
</dbReference>
<dbReference type="InterPro" id="IPR003533">
    <property type="entry name" value="Doublecortin_dom"/>
</dbReference>
<feature type="compositionally biased region" description="Basic residues" evidence="1">
    <location>
        <begin position="249"/>
        <end position="259"/>
    </location>
</feature>
<dbReference type="EMBL" id="CAXKWB010017143">
    <property type="protein sequence ID" value="CAL4118096.1"/>
    <property type="molecule type" value="Genomic_DNA"/>
</dbReference>
<protein>
    <recommendedName>
        <fullName evidence="2">Doublecortin domain-containing protein</fullName>
    </recommendedName>
</protein>
<feature type="region of interest" description="Disordered" evidence="1">
    <location>
        <begin position="221"/>
        <end position="348"/>
    </location>
</feature>
<reference evidence="3 4" key="1">
    <citation type="submission" date="2024-05" db="EMBL/GenBank/DDBJ databases">
        <authorList>
            <person name="Wallberg A."/>
        </authorList>
    </citation>
    <scope>NUCLEOTIDE SEQUENCE [LARGE SCALE GENOMIC DNA]</scope>
</reference>
<feature type="domain" description="Doublecortin" evidence="2">
    <location>
        <begin position="124"/>
        <end position="207"/>
    </location>
</feature>
<name>A0AAV2R9M6_MEGNR</name>
<dbReference type="InterPro" id="IPR036572">
    <property type="entry name" value="Doublecortin_dom_sf"/>
</dbReference>
<dbReference type="Gene3D" id="3.10.20.230">
    <property type="entry name" value="Doublecortin domain"/>
    <property type="match status" value="2"/>
</dbReference>
<dbReference type="CDD" id="cd01617">
    <property type="entry name" value="DCX"/>
    <property type="match status" value="1"/>
</dbReference>
<organism evidence="3 4">
    <name type="scientific">Meganyctiphanes norvegica</name>
    <name type="common">Northern krill</name>
    <name type="synonym">Thysanopoda norvegica</name>
    <dbReference type="NCBI Taxonomy" id="48144"/>
    <lineage>
        <taxon>Eukaryota</taxon>
        <taxon>Metazoa</taxon>
        <taxon>Ecdysozoa</taxon>
        <taxon>Arthropoda</taxon>
        <taxon>Crustacea</taxon>
        <taxon>Multicrustacea</taxon>
        <taxon>Malacostraca</taxon>
        <taxon>Eumalacostraca</taxon>
        <taxon>Eucarida</taxon>
        <taxon>Euphausiacea</taxon>
        <taxon>Euphausiidae</taxon>
        <taxon>Meganyctiphanes</taxon>
    </lineage>
</organism>
<feature type="non-terminal residue" evidence="3">
    <location>
        <position position="348"/>
    </location>
</feature>
<feature type="compositionally biased region" description="Basic and acidic residues" evidence="1">
    <location>
        <begin position="260"/>
        <end position="270"/>
    </location>
</feature>
<keyword evidence="4" id="KW-1185">Reference proteome</keyword>
<sequence length="348" mass="39257">MSRYELPAGKRVTVYRSGDMHYPGANMTVNPMHIKNLENFLSQVQLKVDPSWGAVRSIHTPNTGTVLNSLQDLAKQGQYVAAGSKGFVSVPGGYGNAGKQGFSRKKFMNQKLIHRRVLPKLETLSLHVYKNGVKDEGPVNFRLREKDLQNWSSILYKLSERLRLAQGAVSRVYTLEGKILKSSDQLIHNGVYVAAASNEGFRSVQYGRDRDPNNATYATAHATTGEDASEPSKETKAVKPAEKGLKPRLPLKRAVQKRKTTLEEQEKYSTENENINVEAQKKDPLPRVKKKPPVVSKPTQRRNSTNTPHQRLPRQGSEETTATETRFLHISEVRQQKTFKRNQNFTKH</sequence>
<feature type="compositionally biased region" description="Basic and acidic residues" evidence="1">
    <location>
        <begin position="326"/>
        <end position="335"/>
    </location>
</feature>
<comment type="caution">
    <text evidence="3">The sequence shown here is derived from an EMBL/GenBank/DDBJ whole genome shotgun (WGS) entry which is preliminary data.</text>
</comment>
<dbReference type="Pfam" id="PF03607">
    <property type="entry name" value="DCX"/>
    <property type="match status" value="2"/>
</dbReference>
<evidence type="ECO:0000256" key="1">
    <source>
        <dbReference type="SAM" id="MobiDB-lite"/>
    </source>
</evidence>
<feature type="domain" description="Doublecortin" evidence="2">
    <location>
        <begin position="10"/>
        <end position="93"/>
    </location>
</feature>
<evidence type="ECO:0000313" key="3">
    <source>
        <dbReference type="EMBL" id="CAL4118096.1"/>
    </source>
</evidence>
<dbReference type="GO" id="GO:0005874">
    <property type="term" value="C:microtubule"/>
    <property type="evidence" value="ECO:0007669"/>
    <property type="project" value="TreeGrafter"/>
</dbReference>
<dbReference type="Proteomes" id="UP001497623">
    <property type="component" value="Unassembled WGS sequence"/>
</dbReference>
<accession>A0AAV2R9M6</accession>
<feature type="compositionally biased region" description="Basic and acidic residues" evidence="1">
    <location>
        <begin position="230"/>
        <end position="245"/>
    </location>
</feature>
<dbReference type="GO" id="GO:0035556">
    <property type="term" value="P:intracellular signal transduction"/>
    <property type="evidence" value="ECO:0007669"/>
    <property type="project" value="InterPro"/>
</dbReference>
<dbReference type="AlphaFoldDB" id="A0AAV2R9M6"/>
<proteinExistence type="predicted"/>
<evidence type="ECO:0000259" key="2">
    <source>
        <dbReference type="PROSITE" id="PS50309"/>
    </source>
</evidence>
<dbReference type="PANTHER" id="PTHR23004:SF11">
    <property type="entry name" value="PROTEIN RPI-1"/>
    <property type="match status" value="1"/>
</dbReference>
<dbReference type="PROSITE" id="PS50309">
    <property type="entry name" value="DC"/>
    <property type="match status" value="2"/>
</dbReference>
<dbReference type="PANTHER" id="PTHR23004">
    <property type="entry name" value="DOUBLECORTIN DOMAIN CONTAINING 2"/>
    <property type="match status" value="1"/>
</dbReference>
<dbReference type="GO" id="GO:0005815">
    <property type="term" value="C:microtubule organizing center"/>
    <property type="evidence" value="ECO:0007669"/>
    <property type="project" value="TreeGrafter"/>
</dbReference>
<dbReference type="SMART" id="SM00537">
    <property type="entry name" value="DCX"/>
    <property type="match status" value="2"/>
</dbReference>